<organism evidence="3 4">
    <name type="scientific">Hohenbuehelia grisea</name>
    <dbReference type="NCBI Taxonomy" id="104357"/>
    <lineage>
        <taxon>Eukaryota</taxon>
        <taxon>Fungi</taxon>
        <taxon>Dikarya</taxon>
        <taxon>Basidiomycota</taxon>
        <taxon>Agaricomycotina</taxon>
        <taxon>Agaricomycetes</taxon>
        <taxon>Agaricomycetidae</taxon>
        <taxon>Agaricales</taxon>
        <taxon>Pleurotineae</taxon>
        <taxon>Pleurotaceae</taxon>
        <taxon>Hohenbuehelia</taxon>
    </lineage>
</organism>
<evidence type="ECO:0000313" key="3">
    <source>
        <dbReference type="EMBL" id="KAL0946965.1"/>
    </source>
</evidence>
<dbReference type="PANTHER" id="PTHR12486">
    <property type="entry name" value="APRATAXIN-RELATED"/>
    <property type="match status" value="1"/>
</dbReference>
<feature type="domain" description="Aprataxin C2HE/C2H2/C2HC zinc finger" evidence="2">
    <location>
        <begin position="72"/>
        <end position="136"/>
    </location>
</feature>
<dbReference type="InterPro" id="IPR036265">
    <property type="entry name" value="HIT-like_sf"/>
</dbReference>
<protein>
    <recommendedName>
        <fullName evidence="2">Aprataxin C2HE/C2H2/C2HC zinc finger domain-containing protein</fullName>
    </recommendedName>
</protein>
<accession>A0ABR3IUS2</accession>
<dbReference type="EMBL" id="JASNQZ010000015">
    <property type="protein sequence ID" value="KAL0946965.1"/>
    <property type="molecule type" value="Genomic_DNA"/>
</dbReference>
<dbReference type="Gene3D" id="3.30.428.10">
    <property type="entry name" value="HIT-like"/>
    <property type="match status" value="1"/>
</dbReference>
<evidence type="ECO:0000259" key="2">
    <source>
        <dbReference type="Pfam" id="PF16278"/>
    </source>
</evidence>
<name>A0ABR3IUS2_9AGAR</name>
<proteinExistence type="predicted"/>
<evidence type="ECO:0000256" key="1">
    <source>
        <dbReference type="SAM" id="MobiDB-lite"/>
    </source>
</evidence>
<evidence type="ECO:0000313" key="4">
    <source>
        <dbReference type="Proteomes" id="UP001556367"/>
    </source>
</evidence>
<sequence>MGSSGTSGLVSMARHQWCESYSVLPGQAWPSGNYSSSSFLYFSHLHIHIISSDLCSPTLKTKKHLNSFHPKHGFFLPFTEVLSWFDAEDSYFTTMAALKKSQYEPILKEDLTCWRCEGTFKNMPALKTHLQEEFDKLTSREKAKAERKRKLEQKSDLDSAAGEIHKKSKTSVSEDGAS</sequence>
<feature type="region of interest" description="Disordered" evidence="1">
    <location>
        <begin position="139"/>
        <end position="178"/>
    </location>
</feature>
<comment type="caution">
    <text evidence="3">The sequence shown here is derived from an EMBL/GenBank/DDBJ whole genome shotgun (WGS) entry which is preliminary data.</text>
</comment>
<gene>
    <name evidence="3" type="ORF">HGRIS_013118</name>
</gene>
<dbReference type="PANTHER" id="PTHR12486:SF4">
    <property type="entry name" value="APRATAXIN"/>
    <property type="match status" value="1"/>
</dbReference>
<keyword evidence="4" id="KW-1185">Reference proteome</keyword>
<dbReference type="InterPro" id="IPR032566">
    <property type="entry name" value="Znf-C2HE"/>
</dbReference>
<dbReference type="SUPFAM" id="SSF54197">
    <property type="entry name" value="HIT-like"/>
    <property type="match status" value="1"/>
</dbReference>
<dbReference type="Pfam" id="PF16278">
    <property type="entry name" value="zf-C2HE"/>
    <property type="match status" value="1"/>
</dbReference>
<dbReference type="Proteomes" id="UP001556367">
    <property type="component" value="Unassembled WGS sequence"/>
</dbReference>
<reference evidence="4" key="1">
    <citation type="submission" date="2024-06" db="EMBL/GenBank/DDBJ databases">
        <title>Multi-omics analyses provide insights into the biosynthesis of the anticancer antibiotic pleurotin in Hohenbuehelia grisea.</title>
        <authorList>
            <person name="Weaver J.A."/>
            <person name="Alberti F."/>
        </authorList>
    </citation>
    <scope>NUCLEOTIDE SEQUENCE [LARGE SCALE GENOMIC DNA]</scope>
    <source>
        <strain evidence="4">T-177</strain>
    </source>
</reference>